<proteinExistence type="predicted"/>
<keyword evidence="3" id="KW-1185">Reference proteome</keyword>
<evidence type="ECO:0000256" key="1">
    <source>
        <dbReference type="SAM" id="Phobius"/>
    </source>
</evidence>
<keyword evidence="1" id="KW-1133">Transmembrane helix</keyword>
<keyword evidence="1" id="KW-0472">Membrane</keyword>
<gene>
    <name evidence="2" type="ORF">BCR36DRAFT_582056</name>
</gene>
<reference evidence="2 3" key="1">
    <citation type="submission" date="2016-08" db="EMBL/GenBank/DDBJ databases">
        <title>Genomes of anaerobic fungi encode conserved fungal cellulosomes for biomass hydrolysis.</title>
        <authorList>
            <consortium name="DOE Joint Genome Institute"/>
            <person name="Haitjema C.H."/>
            <person name="Gilmore S.P."/>
            <person name="Henske J.K."/>
            <person name="Solomon K.V."/>
            <person name="De Groot R."/>
            <person name="Kuo A."/>
            <person name="Mondo S.J."/>
            <person name="Salamov A.A."/>
            <person name="Labutti K."/>
            <person name="Zhao Z."/>
            <person name="Chiniquy J."/>
            <person name="Barry K."/>
            <person name="Brewer H.M."/>
            <person name="Purvine S.O."/>
            <person name="Wright A.T."/>
            <person name="Boxma B."/>
            <person name="Van Alen T."/>
            <person name="Hackstein J.H."/>
            <person name="Baker S.E."/>
            <person name="Grigoriev I.V."/>
            <person name="O'Malley M.A."/>
        </authorList>
    </citation>
    <scope>NUCLEOTIDE SEQUENCE [LARGE SCALE GENOMIC DNA]</scope>
    <source>
        <strain evidence="3">finn</strain>
    </source>
</reference>
<dbReference type="Proteomes" id="UP000193719">
    <property type="component" value="Unassembled WGS sequence"/>
</dbReference>
<dbReference type="AlphaFoldDB" id="A0A1Y1VDU3"/>
<protein>
    <submittedName>
        <fullName evidence="2">Uncharacterized protein</fullName>
    </submittedName>
</protein>
<evidence type="ECO:0000313" key="3">
    <source>
        <dbReference type="Proteomes" id="UP000193719"/>
    </source>
</evidence>
<keyword evidence="1" id="KW-0812">Transmembrane</keyword>
<organism evidence="2 3">
    <name type="scientific">Piromyces finnis</name>
    <dbReference type="NCBI Taxonomy" id="1754191"/>
    <lineage>
        <taxon>Eukaryota</taxon>
        <taxon>Fungi</taxon>
        <taxon>Fungi incertae sedis</taxon>
        <taxon>Chytridiomycota</taxon>
        <taxon>Chytridiomycota incertae sedis</taxon>
        <taxon>Neocallimastigomycetes</taxon>
        <taxon>Neocallimastigales</taxon>
        <taxon>Neocallimastigaceae</taxon>
        <taxon>Piromyces</taxon>
    </lineage>
</organism>
<feature type="transmembrane region" description="Helical" evidence="1">
    <location>
        <begin position="9"/>
        <end position="28"/>
    </location>
</feature>
<evidence type="ECO:0000313" key="2">
    <source>
        <dbReference type="EMBL" id="ORX53794.1"/>
    </source>
</evidence>
<feature type="transmembrane region" description="Helical" evidence="1">
    <location>
        <begin position="34"/>
        <end position="54"/>
    </location>
</feature>
<name>A0A1Y1VDU3_9FUNG</name>
<reference evidence="2 3" key="2">
    <citation type="submission" date="2016-08" db="EMBL/GenBank/DDBJ databases">
        <title>Pervasive Adenine N6-methylation of Active Genes in Fungi.</title>
        <authorList>
            <consortium name="DOE Joint Genome Institute"/>
            <person name="Mondo S.J."/>
            <person name="Dannebaum R.O."/>
            <person name="Kuo R.C."/>
            <person name="Labutti K."/>
            <person name="Haridas S."/>
            <person name="Kuo A."/>
            <person name="Salamov A."/>
            <person name="Ahrendt S.R."/>
            <person name="Lipzen A."/>
            <person name="Sullivan W."/>
            <person name="Andreopoulos W.B."/>
            <person name="Clum A."/>
            <person name="Lindquist E."/>
            <person name="Daum C."/>
            <person name="Ramamoorthy G.K."/>
            <person name="Gryganskyi A."/>
            <person name="Culley D."/>
            <person name="Magnuson J.K."/>
            <person name="James T.Y."/>
            <person name="O'Malley M.A."/>
            <person name="Stajich J.E."/>
            <person name="Spatafora J.W."/>
            <person name="Visel A."/>
            <person name="Grigoriev I.V."/>
        </authorList>
    </citation>
    <scope>NUCLEOTIDE SEQUENCE [LARGE SCALE GENOMIC DNA]</scope>
    <source>
        <strain evidence="3">finn</strain>
    </source>
</reference>
<sequence length="66" mass="7263">MNEQVDKKTLIYQSILGIASLIITTILFALDKDIFAYGFVIITLIAQIAFPFTLSNGKPLGMISKV</sequence>
<comment type="caution">
    <text evidence="2">The sequence shown here is derived from an EMBL/GenBank/DDBJ whole genome shotgun (WGS) entry which is preliminary data.</text>
</comment>
<accession>A0A1Y1VDU3</accession>
<dbReference type="EMBL" id="MCFH01000012">
    <property type="protein sequence ID" value="ORX53794.1"/>
    <property type="molecule type" value="Genomic_DNA"/>
</dbReference>